<evidence type="ECO:0000313" key="10">
    <source>
        <dbReference type="EMBL" id="HIR40915.1"/>
    </source>
</evidence>
<keyword evidence="3 8" id="KW-0547">Nucleotide-binding</keyword>
<dbReference type="InterPro" id="IPR020556">
    <property type="entry name" value="Amidase_CS"/>
</dbReference>
<comment type="caution">
    <text evidence="10">The sequence shown here is derived from an EMBL/GenBank/DDBJ whole genome shotgun (WGS) entry which is preliminary data.</text>
</comment>
<dbReference type="InterPro" id="IPR004412">
    <property type="entry name" value="GatA"/>
</dbReference>
<keyword evidence="4 8" id="KW-0067">ATP-binding</keyword>
<protein>
    <recommendedName>
        <fullName evidence="8">Glutamyl-tRNA(Gln) amidotransferase subunit A</fullName>
        <shortName evidence="8">Glu-ADT subunit A</shortName>
        <ecNumber evidence="8">6.3.5.7</ecNumber>
    </recommendedName>
</protein>
<dbReference type="PROSITE" id="PS00571">
    <property type="entry name" value="AMIDASES"/>
    <property type="match status" value="1"/>
</dbReference>
<evidence type="ECO:0000256" key="3">
    <source>
        <dbReference type="ARBA" id="ARBA00022741"/>
    </source>
</evidence>
<feature type="domain" description="Amidase" evidence="9">
    <location>
        <begin position="24"/>
        <end position="467"/>
    </location>
</feature>
<dbReference type="Pfam" id="PF01425">
    <property type="entry name" value="Amidase"/>
    <property type="match status" value="1"/>
</dbReference>
<comment type="subunit">
    <text evidence="8">Heterotrimer of A, B and C subunits.</text>
</comment>
<comment type="catalytic activity">
    <reaction evidence="7 8">
        <text>L-glutamyl-tRNA(Gln) + L-glutamine + ATP + H2O = L-glutaminyl-tRNA(Gln) + L-glutamate + ADP + phosphate + H(+)</text>
        <dbReference type="Rhea" id="RHEA:17521"/>
        <dbReference type="Rhea" id="RHEA-COMP:9681"/>
        <dbReference type="Rhea" id="RHEA-COMP:9684"/>
        <dbReference type="ChEBI" id="CHEBI:15377"/>
        <dbReference type="ChEBI" id="CHEBI:15378"/>
        <dbReference type="ChEBI" id="CHEBI:29985"/>
        <dbReference type="ChEBI" id="CHEBI:30616"/>
        <dbReference type="ChEBI" id="CHEBI:43474"/>
        <dbReference type="ChEBI" id="CHEBI:58359"/>
        <dbReference type="ChEBI" id="CHEBI:78520"/>
        <dbReference type="ChEBI" id="CHEBI:78521"/>
        <dbReference type="ChEBI" id="CHEBI:456216"/>
        <dbReference type="EC" id="6.3.5.7"/>
    </reaction>
</comment>
<gene>
    <name evidence="8 10" type="primary">gatA</name>
    <name evidence="10" type="ORF">IAB36_03705</name>
</gene>
<evidence type="ECO:0000259" key="9">
    <source>
        <dbReference type="Pfam" id="PF01425"/>
    </source>
</evidence>
<dbReference type="PANTHER" id="PTHR11895">
    <property type="entry name" value="TRANSAMIDASE"/>
    <property type="match status" value="1"/>
</dbReference>
<dbReference type="InterPro" id="IPR000120">
    <property type="entry name" value="Amidase"/>
</dbReference>
<dbReference type="AlphaFoldDB" id="A0A9D1AIV4"/>
<dbReference type="PANTHER" id="PTHR11895:SF151">
    <property type="entry name" value="GLUTAMYL-TRNA(GLN) AMIDOTRANSFERASE SUBUNIT A"/>
    <property type="match status" value="1"/>
</dbReference>
<evidence type="ECO:0000256" key="2">
    <source>
        <dbReference type="ARBA" id="ARBA00022598"/>
    </source>
</evidence>
<feature type="active site" description="Charge relay system" evidence="8">
    <location>
        <position position="79"/>
    </location>
</feature>
<evidence type="ECO:0000313" key="11">
    <source>
        <dbReference type="Proteomes" id="UP000886749"/>
    </source>
</evidence>
<evidence type="ECO:0000256" key="7">
    <source>
        <dbReference type="ARBA" id="ARBA00047407"/>
    </source>
</evidence>
<dbReference type="Gene3D" id="3.90.1300.10">
    <property type="entry name" value="Amidase signature (AS) domain"/>
    <property type="match status" value="1"/>
</dbReference>
<dbReference type="EC" id="6.3.5.7" evidence="8"/>
<dbReference type="NCBIfam" id="TIGR00132">
    <property type="entry name" value="gatA"/>
    <property type="match status" value="1"/>
</dbReference>
<evidence type="ECO:0000256" key="8">
    <source>
        <dbReference type="HAMAP-Rule" id="MF_00120"/>
    </source>
</evidence>
<dbReference type="HAMAP" id="MF_00120">
    <property type="entry name" value="GatA"/>
    <property type="match status" value="1"/>
</dbReference>
<evidence type="ECO:0000256" key="6">
    <source>
        <dbReference type="ARBA" id="ARBA00025295"/>
    </source>
</evidence>
<dbReference type="Proteomes" id="UP000886749">
    <property type="component" value="Unassembled WGS sequence"/>
</dbReference>
<dbReference type="InterPro" id="IPR036928">
    <property type="entry name" value="AS_sf"/>
</dbReference>
<keyword evidence="2 8" id="KW-0436">Ligase</keyword>
<dbReference type="EMBL" id="DVGY01000083">
    <property type="protein sequence ID" value="HIR40915.1"/>
    <property type="molecule type" value="Genomic_DNA"/>
</dbReference>
<organism evidence="10 11">
    <name type="scientific">Candidatus Egerieicola pullicola</name>
    <dbReference type="NCBI Taxonomy" id="2840775"/>
    <lineage>
        <taxon>Bacteria</taxon>
        <taxon>Bacillati</taxon>
        <taxon>Bacillota</taxon>
        <taxon>Clostridia</taxon>
        <taxon>Eubacteriales</taxon>
        <taxon>Oscillospiraceae</taxon>
        <taxon>Oscillospiraceae incertae sedis</taxon>
        <taxon>Candidatus Egerieicola</taxon>
    </lineage>
</organism>
<feature type="active site" description="Charge relay system" evidence="8">
    <location>
        <position position="154"/>
    </location>
</feature>
<evidence type="ECO:0000256" key="4">
    <source>
        <dbReference type="ARBA" id="ARBA00022840"/>
    </source>
</evidence>
<comment type="similarity">
    <text evidence="1 8">Belongs to the amidase family. GatA subfamily.</text>
</comment>
<comment type="function">
    <text evidence="6 8">Allows the formation of correctly charged Gln-tRNA(Gln) through the transamidation of misacylated Glu-tRNA(Gln) in organisms which lack glutaminyl-tRNA synthetase. The reaction takes place in the presence of glutamine and ATP through an activated gamma-phospho-Glu-tRNA(Gln).</text>
</comment>
<feature type="active site" description="Acyl-ester intermediate" evidence="8">
    <location>
        <position position="178"/>
    </location>
</feature>
<sequence length="485" mass="51939">MELFEYTASQLSGMLREKKISAMELTQSVLDRIEAVDDRVKAYLTVTGEEAKQQAAQVDELLAKGEELSPLAGIPLAVKDNICTKNVRTTCASKMLGNFVPPYNATVMKKLEGCRPVMVGKVNMDEFAMGSSCETSYFQKTANPRNLDYVPGGSSGGSGAAVAAGEAVLSLGSDTGGSIRLPSAYCGVVGLKPTYSSVSRFGLVAFASSLDQIGPLGRSVEDVAMLYSAICGYDPMDATSAKREYPDFYANLKGDVAGKTIGIPQEYFAQGVSEEVQQKVMAAAKVLESLGATLKTVSLPSTNYALNAYYIISSAEASSNLARFDGVKYGYRTPDYHGLDEMYEKTRSEGFGDEVKRRILLGTFVLSSGFYDAYYKKAKLLQNRIGEEFAQQFESCDLLLTPTAPDTAFKLGENMGDPLKMYAADVCTTTVNIAGLPALSMPCGTAANGLPIGMQLIGPKFSEQVLLNAALAYQQETGFCAVAKL</sequence>
<evidence type="ECO:0000256" key="1">
    <source>
        <dbReference type="ARBA" id="ARBA00008069"/>
    </source>
</evidence>
<dbReference type="GO" id="GO:0005524">
    <property type="term" value="F:ATP binding"/>
    <property type="evidence" value="ECO:0007669"/>
    <property type="project" value="UniProtKB-KW"/>
</dbReference>
<dbReference type="GO" id="GO:0030956">
    <property type="term" value="C:glutamyl-tRNA(Gln) amidotransferase complex"/>
    <property type="evidence" value="ECO:0007669"/>
    <property type="project" value="InterPro"/>
</dbReference>
<name>A0A9D1AIV4_9FIRM</name>
<accession>A0A9D1AIV4</accession>
<reference evidence="10" key="2">
    <citation type="journal article" date="2021" name="PeerJ">
        <title>Extensive microbial diversity within the chicken gut microbiome revealed by metagenomics and culture.</title>
        <authorList>
            <person name="Gilroy R."/>
            <person name="Ravi A."/>
            <person name="Getino M."/>
            <person name="Pursley I."/>
            <person name="Horton D.L."/>
            <person name="Alikhan N.F."/>
            <person name="Baker D."/>
            <person name="Gharbi K."/>
            <person name="Hall N."/>
            <person name="Watson M."/>
            <person name="Adriaenssens E.M."/>
            <person name="Foster-Nyarko E."/>
            <person name="Jarju S."/>
            <person name="Secka A."/>
            <person name="Antonio M."/>
            <person name="Oren A."/>
            <person name="Chaudhuri R.R."/>
            <person name="La Ragione R."/>
            <person name="Hildebrand F."/>
            <person name="Pallen M.J."/>
        </authorList>
    </citation>
    <scope>NUCLEOTIDE SEQUENCE</scope>
    <source>
        <strain evidence="10">CHK184-25365</strain>
    </source>
</reference>
<keyword evidence="5 8" id="KW-0648">Protein biosynthesis</keyword>
<reference evidence="10" key="1">
    <citation type="submission" date="2020-10" db="EMBL/GenBank/DDBJ databases">
        <authorList>
            <person name="Gilroy R."/>
        </authorList>
    </citation>
    <scope>NUCLEOTIDE SEQUENCE</scope>
    <source>
        <strain evidence="10">CHK184-25365</strain>
    </source>
</reference>
<dbReference type="InterPro" id="IPR023631">
    <property type="entry name" value="Amidase_dom"/>
</dbReference>
<dbReference type="GO" id="GO:0050567">
    <property type="term" value="F:glutaminyl-tRNA synthase (glutamine-hydrolyzing) activity"/>
    <property type="evidence" value="ECO:0007669"/>
    <property type="project" value="UniProtKB-UniRule"/>
</dbReference>
<evidence type="ECO:0000256" key="5">
    <source>
        <dbReference type="ARBA" id="ARBA00022917"/>
    </source>
</evidence>
<dbReference type="GO" id="GO:0006412">
    <property type="term" value="P:translation"/>
    <property type="evidence" value="ECO:0007669"/>
    <property type="project" value="UniProtKB-UniRule"/>
</dbReference>
<dbReference type="SUPFAM" id="SSF75304">
    <property type="entry name" value="Amidase signature (AS) enzymes"/>
    <property type="match status" value="1"/>
</dbReference>
<proteinExistence type="inferred from homology"/>